<dbReference type="EMBL" id="WMJY01000013">
    <property type="protein sequence ID" value="MTH29729.1"/>
    <property type="molecule type" value="Genomic_DNA"/>
</dbReference>
<protein>
    <submittedName>
        <fullName evidence="2">Uncharacterized protein</fullName>
    </submittedName>
</protein>
<feature type="chain" id="PRO_5029828981" evidence="1">
    <location>
        <begin position="25"/>
        <end position="662"/>
    </location>
</feature>
<keyword evidence="1" id="KW-0732">Signal</keyword>
<organism evidence="2 3">
    <name type="scientific">Myroides pelagicus</name>
    <dbReference type="NCBI Taxonomy" id="270914"/>
    <lineage>
        <taxon>Bacteria</taxon>
        <taxon>Pseudomonadati</taxon>
        <taxon>Bacteroidota</taxon>
        <taxon>Flavobacteriia</taxon>
        <taxon>Flavobacteriales</taxon>
        <taxon>Flavobacteriaceae</taxon>
        <taxon>Myroides</taxon>
    </lineage>
</organism>
<evidence type="ECO:0000256" key="1">
    <source>
        <dbReference type="SAM" id="SignalP"/>
    </source>
</evidence>
<dbReference type="AlphaFoldDB" id="A0A7K1GMG9"/>
<accession>A0A7K1GMG9</accession>
<reference evidence="2 3" key="1">
    <citation type="journal article" date="2006" name="Int. J. Syst. Evol. Microbiol.">
        <title>Myroides pelagicus sp. nov., isolated from seawater in Thailand.</title>
        <authorList>
            <person name="Yoon J."/>
            <person name="Maneerat S."/>
            <person name="Kawai F."/>
            <person name="Yokota A."/>
        </authorList>
    </citation>
    <scope>NUCLEOTIDE SEQUENCE [LARGE SCALE GENOMIC DNA]</scope>
    <source>
        <strain evidence="2 3">SM1T</strain>
    </source>
</reference>
<feature type="signal peptide" evidence="1">
    <location>
        <begin position="1"/>
        <end position="24"/>
    </location>
</feature>
<sequence>MKKTYIGFAGLSLLLLLGTQSVQAQQGFGTDKPHRSAAVDIQSSKRGLLIPRVDLVETTNGKTPINDPLKSLMVYNQATTTKGTATDVTPGYYYWDGAKWVRFAQQSSITEITLAGDVTGKTGETKVVALQGTSISNVDPTANQVLTFVNGEWVPTSITPDVITKAKGITGTGITVEGTDNGAGAVLKDVTLSITHGGANQVMVTNADGNGTTWVDQSVISPTTTNTLTSTGNTMTSNVNDVSGTAEIVNTIGNTIVDNKLVTTVNGKAGEGLDLTPAIQAGQKITTVADGVNTTVTSSVYPVGSNTTEYKVNVSNQAIQAAQKLTTVSQGAGVKVTPDTTTTANTTDYKVAIDTEGATKGQVLTVGEDGSSTTWTTPAEMKNIYTHDGMLTANRTVDFGDFNVLKFEKEGQSHRFTYDEYHTGINMYGNTTSSINLITNESRFNDAESKLQLFHKKDKSEINSNAIKGLWISAGKDQVITLGNRYTIEGENNLEYDEHVVIKANGAVQAKKINNFKGNAQEDKLVVADNTGVLKTVERKKVAPQFFYMPAVIFDTKTAKKDLTRDLYQDYVNQFTGGQTGVYNIAHGASGSTMPYTGGVIGSKGAPEKMDVYERGELYYYVTYYDTKVFANISIDENGVLKYDIIGTATPASYMNIVFVIK</sequence>
<gene>
    <name evidence="2" type="ORF">GJV77_07335</name>
</gene>
<keyword evidence="3" id="KW-1185">Reference proteome</keyword>
<evidence type="ECO:0000313" key="2">
    <source>
        <dbReference type="EMBL" id="MTH29729.1"/>
    </source>
</evidence>
<dbReference type="RefSeq" id="WP_155035725.1">
    <property type="nucleotide sequence ID" value="NZ_JBHTIG010000014.1"/>
</dbReference>
<evidence type="ECO:0000313" key="3">
    <source>
        <dbReference type="Proteomes" id="UP000488936"/>
    </source>
</evidence>
<dbReference type="OrthoDB" id="9808953at2"/>
<proteinExistence type="predicted"/>
<comment type="caution">
    <text evidence="2">The sequence shown here is derived from an EMBL/GenBank/DDBJ whole genome shotgun (WGS) entry which is preliminary data.</text>
</comment>
<dbReference type="Proteomes" id="UP000488936">
    <property type="component" value="Unassembled WGS sequence"/>
</dbReference>
<name>A0A7K1GMG9_9FLAO</name>